<dbReference type="SUPFAM" id="SSF48179">
    <property type="entry name" value="6-phosphogluconate dehydrogenase C-terminal domain-like"/>
    <property type="match status" value="2"/>
</dbReference>
<accession>A0A516H2S3</accession>
<dbReference type="GO" id="GO:0003857">
    <property type="term" value="F:(3S)-3-hydroxyacyl-CoA dehydrogenase (NAD+) activity"/>
    <property type="evidence" value="ECO:0007669"/>
    <property type="project" value="UniProtKB-EC"/>
</dbReference>
<keyword evidence="1 4" id="KW-0560">Oxidoreductase</keyword>
<dbReference type="GO" id="GO:0006631">
    <property type="term" value="P:fatty acid metabolic process"/>
    <property type="evidence" value="ECO:0007669"/>
    <property type="project" value="InterPro"/>
</dbReference>
<evidence type="ECO:0000259" key="2">
    <source>
        <dbReference type="Pfam" id="PF00725"/>
    </source>
</evidence>
<dbReference type="NCBIfam" id="NF006124">
    <property type="entry name" value="PRK08268.1"/>
    <property type="match status" value="1"/>
</dbReference>
<dbReference type="KEGG" id="fer:FNB15_12735"/>
<dbReference type="AlphaFoldDB" id="A0A516H2S3"/>
<dbReference type="InterPro" id="IPR013328">
    <property type="entry name" value="6PGD_dom2"/>
</dbReference>
<sequence length="512" mass="54655">MLPRKRRYIVAETGQKIETVGVIGAGAMGRGIAQVGMTGGMAVLLYDAMAGAAAKARDAIFAQLDQMVSKGRLEDDAAAVAKTRLTVVDTMDAFAPADLVVEAIVENLAIKQEVFRKLEAIVRPDCLLASNTSSLRIASIAATCQHRARIAGLHFFNPVPLMKLVEVIRAPGTSDAAIAALVAVGERMGRLPVVVQDSPGFLVNLGGRAYTQEALRIVSEGVATPAQVDAVMRDNWGFKMGPFELMDLTGIDVNFPVSQIIHEGYFYDRRLATAPLHQLLKESGRLGRKSKQGFFAYDDAGKGVVPSADATSAAPAAEKVVLADADDEALGELLRSFGFEVSGFDDGDSAILCAPLGMDVSTYATERKLDHRRLFGLDIAGKLDKRLTLMRAPGARRDLLDAVVARLHGAGRAVTAITDSPGFIGQRIAAMVANLGCEMAQIRVATPADIDKAMTLGLNYPFGPLALADAMGLETVHTVLTQLQAITGDDRYRPSLWLRRRAQLGLSALTDD</sequence>
<organism evidence="4 5">
    <name type="scientific">Ferrovibrio terrae</name>
    <dbReference type="NCBI Taxonomy" id="2594003"/>
    <lineage>
        <taxon>Bacteria</taxon>
        <taxon>Pseudomonadati</taxon>
        <taxon>Pseudomonadota</taxon>
        <taxon>Alphaproteobacteria</taxon>
        <taxon>Rhodospirillales</taxon>
        <taxon>Rhodospirillaceae</taxon>
        <taxon>Ferrovibrio</taxon>
    </lineage>
</organism>
<dbReference type="OrthoDB" id="9771883at2"/>
<dbReference type="InterPro" id="IPR006176">
    <property type="entry name" value="3-OHacyl-CoA_DH_NAD-bd"/>
</dbReference>
<keyword evidence="5" id="KW-1185">Reference proteome</keyword>
<dbReference type="Pfam" id="PF02737">
    <property type="entry name" value="3HCDH_N"/>
    <property type="match status" value="1"/>
</dbReference>
<dbReference type="GO" id="GO:0070403">
    <property type="term" value="F:NAD+ binding"/>
    <property type="evidence" value="ECO:0007669"/>
    <property type="project" value="InterPro"/>
</dbReference>
<gene>
    <name evidence="4" type="ORF">FNB15_12735</name>
</gene>
<dbReference type="PANTHER" id="PTHR48075">
    <property type="entry name" value="3-HYDROXYACYL-COA DEHYDROGENASE FAMILY PROTEIN"/>
    <property type="match status" value="1"/>
</dbReference>
<dbReference type="EMBL" id="CP041636">
    <property type="protein sequence ID" value="QDO98083.1"/>
    <property type="molecule type" value="Genomic_DNA"/>
</dbReference>
<feature type="domain" description="3-hydroxyacyl-CoA dehydrogenase C-terminal" evidence="2">
    <location>
        <begin position="200"/>
        <end position="297"/>
    </location>
</feature>
<feature type="domain" description="3-hydroxyacyl-CoA dehydrogenase NAD binding" evidence="3">
    <location>
        <begin position="19"/>
        <end position="197"/>
    </location>
</feature>
<dbReference type="InterPro" id="IPR006108">
    <property type="entry name" value="3HC_DH_C"/>
</dbReference>
<evidence type="ECO:0000259" key="3">
    <source>
        <dbReference type="Pfam" id="PF02737"/>
    </source>
</evidence>
<reference evidence="4 5" key="1">
    <citation type="submission" date="2019-07" db="EMBL/GenBank/DDBJ databases">
        <title>Genome sequencing for Ferrovibrio sp. K5.</title>
        <authorList>
            <person name="Park S.-J."/>
        </authorList>
    </citation>
    <scope>NUCLEOTIDE SEQUENCE [LARGE SCALE GENOMIC DNA]</scope>
    <source>
        <strain evidence="4 5">K5</strain>
    </source>
</reference>
<dbReference type="InterPro" id="IPR036291">
    <property type="entry name" value="NAD(P)-bd_dom_sf"/>
</dbReference>
<dbReference type="Proteomes" id="UP000317496">
    <property type="component" value="Chromosome"/>
</dbReference>
<feature type="domain" description="3-hydroxyacyl-CoA dehydrogenase C-terminal" evidence="2">
    <location>
        <begin position="422"/>
        <end position="505"/>
    </location>
</feature>
<evidence type="ECO:0000256" key="1">
    <source>
        <dbReference type="ARBA" id="ARBA00023002"/>
    </source>
</evidence>
<dbReference type="Gene3D" id="3.40.50.720">
    <property type="entry name" value="NAD(P)-binding Rossmann-like Domain"/>
    <property type="match status" value="1"/>
</dbReference>
<dbReference type="FunFam" id="3.40.50.720:FF:000009">
    <property type="entry name" value="Fatty oxidation complex, alpha subunit"/>
    <property type="match status" value="1"/>
</dbReference>
<name>A0A516H2S3_9PROT</name>
<dbReference type="SUPFAM" id="SSF51735">
    <property type="entry name" value="NAD(P)-binding Rossmann-fold domains"/>
    <property type="match status" value="1"/>
</dbReference>
<dbReference type="PANTHER" id="PTHR48075:SF5">
    <property type="entry name" value="3-HYDROXYBUTYRYL-COA DEHYDROGENASE"/>
    <property type="match status" value="1"/>
</dbReference>
<protein>
    <submittedName>
        <fullName evidence="4">3-hydroxyacyl-CoA dehydrogenase</fullName>
        <ecNumber evidence="4">1.1.1.35</ecNumber>
    </submittedName>
</protein>
<dbReference type="EC" id="1.1.1.35" evidence="4"/>
<dbReference type="Pfam" id="PF00725">
    <property type="entry name" value="3HCDH"/>
    <property type="match status" value="2"/>
</dbReference>
<evidence type="ECO:0000313" key="4">
    <source>
        <dbReference type="EMBL" id="QDO98083.1"/>
    </source>
</evidence>
<dbReference type="Gene3D" id="1.10.1040.10">
    <property type="entry name" value="N-(1-d-carboxylethyl)-l-norvaline Dehydrogenase, domain 2"/>
    <property type="match status" value="1"/>
</dbReference>
<dbReference type="InterPro" id="IPR008927">
    <property type="entry name" value="6-PGluconate_DH-like_C_sf"/>
</dbReference>
<proteinExistence type="predicted"/>
<dbReference type="Gene3D" id="1.10.1040.50">
    <property type="match status" value="1"/>
</dbReference>
<evidence type="ECO:0000313" key="5">
    <source>
        <dbReference type="Proteomes" id="UP000317496"/>
    </source>
</evidence>